<protein>
    <recommendedName>
        <fullName evidence="2">PEGA domain-containing protein</fullName>
    </recommendedName>
</protein>
<evidence type="ECO:0008006" key="2">
    <source>
        <dbReference type="Google" id="ProtNLM"/>
    </source>
</evidence>
<dbReference type="AlphaFoldDB" id="X1F513"/>
<accession>X1F513</accession>
<dbReference type="EMBL" id="BARU01012403">
    <property type="protein sequence ID" value="GAH40736.1"/>
    <property type="molecule type" value="Genomic_DNA"/>
</dbReference>
<dbReference type="SUPFAM" id="SSF49478">
    <property type="entry name" value="Cna protein B-type domain"/>
    <property type="match status" value="1"/>
</dbReference>
<organism evidence="1">
    <name type="scientific">marine sediment metagenome</name>
    <dbReference type="NCBI Taxonomy" id="412755"/>
    <lineage>
        <taxon>unclassified sequences</taxon>
        <taxon>metagenomes</taxon>
        <taxon>ecological metagenomes</taxon>
    </lineage>
</organism>
<evidence type="ECO:0000313" key="1">
    <source>
        <dbReference type="EMBL" id="GAH40736.1"/>
    </source>
</evidence>
<dbReference type="Gene3D" id="2.60.40.1120">
    <property type="entry name" value="Carboxypeptidase-like, regulatory domain"/>
    <property type="match status" value="1"/>
</dbReference>
<name>X1F513_9ZZZZ</name>
<proteinExistence type="predicted"/>
<reference evidence="1" key="1">
    <citation type="journal article" date="2014" name="Front. Microbiol.">
        <title>High frequency of phylogenetically diverse reductive dehalogenase-homologous genes in deep subseafloor sedimentary metagenomes.</title>
        <authorList>
            <person name="Kawai M."/>
            <person name="Futagami T."/>
            <person name="Toyoda A."/>
            <person name="Takaki Y."/>
            <person name="Nishi S."/>
            <person name="Hori S."/>
            <person name="Arai W."/>
            <person name="Tsubouchi T."/>
            <person name="Morono Y."/>
            <person name="Uchiyama I."/>
            <person name="Ito T."/>
            <person name="Fujiyama A."/>
            <person name="Inagaki F."/>
            <person name="Takami H."/>
        </authorList>
    </citation>
    <scope>NUCLEOTIDE SEQUENCE</scope>
    <source>
        <strain evidence="1">Expedition CK06-06</strain>
    </source>
</reference>
<comment type="caution">
    <text evidence="1">The sequence shown here is derived from an EMBL/GenBank/DDBJ whole genome shotgun (WGS) entry which is preliminary data.</text>
</comment>
<sequence>MVKAQTSYIDVYVYDAITFAPIVGADVDLYDGFYMFLSDGPTDINGFIQFTALDSGDYYVEVYATGYQWNVSSVTIVTDGDGELVEFYQEPIFGRLSEWQNSYYRYNQT</sequence>
<gene>
    <name evidence="1" type="ORF">S03H2_22888</name>
</gene>